<evidence type="ECO:0000313" key="3">
    <source>
        <dbReference type="EMBL" id="MFC5891537.1"/>
    </source>
</evidence>
<evidence type="ECO:0000313" key="4">
    <source>
        <dbReference type="Proteomes" id="UP001596241"/>
    </source>
</evidence>
<dbReference type="SUPFAM" id="SSF75304">
    <property type="entry name" value="Amidase signature (AS) enzymes"/>
    <property type="match status" value="1"/>
</dbReference>
<dbReference type="InterPro" id="IPR020556">
    <property type="entry name" value="Amidase_CS"/>
</dbReference>
<evidence type="ECO:0000259" key="2">
    <source>
        <dbReference type="Pfam" id="PF01425"/>
    </source>
</evidence>
<feature type="domain" description="Amidase" evidence="2">
    <location>
        <begin position="44"/>
        <end position="476"/>
    </location>
</feature>
<sequence length="499" mass="52122">MTADQVLGDGRAPGGAQVPDEELAWLDATAQADLVRRGALSPAELTEAAIARIERLDTELNAVITPLFEKARAAAGSARLPKGPFRGVPLLLKDVLCHSAGDPVHHGMRALRDRGWRAPEDATLTKRFRSAGFVICGRTNVPELATSVTTEPLAYGPTRNPWDLSRSPGGSSGGSAAAVAAGMVPVAHGNDMAGSIRIPASACGLVGLKPTRARTSLGPEFGEYWGPVTHEHVLTRSVRDSAAVLDAIAGAAPGDPYTAPAPARPHREEVGADPGALRIGFRTATPGTAAPAHADCVAAVEHTARLLDGLGHRVAPQAAAALDSPGLFEALPDLFGAVLAWELAHWSRRTGARLEPADLEPMNGALAEAGRSVTAAQWLSGVQTWQRWGRDVAALWEDGIDVLLTPTLATPPLPLGRLAPTAQEPEELVAGVSQGIAFTLPFNLTGQPAVSLPLYRNAEGLPIGVQLVAAYGREDVLIRLASQLEEAAPWAGERPPFSA</sequence>
<dbReference type="PROSITE" id="PS00571">
    <property type="entry name" value="AMIDASES"/>
    <property type="match status" value="1"/>
</dbReference>
<proteinExistence type="inferred from homology"/>
<dbReference type="InterPro" id="IPR000120">
    <property type="entry name" value="Amidase"/>
</dbReference>
<dbReference type="Pfam" id="PF01425">
    <property type="entry name" value="Amidase"/>
    <property type="match status" value="1"/>
</dbReference>
<dbReference type="PANTHER" id="PTHR11895">
    <property type="entry name" value="TRANSAMIDASE"/>
    <property type="match status" value="1"/>
</dbReference>
<dbReference type="InterPro" id="IPR023631">
    <property type="entry name" value="Amidase_dom"/>
</dbReference>
<dbReference type="EMBL" id="JBHSPW010000001">
    <property type="protein sequence ID" value="MFC5891537.1"/>
    <property type="molecule type" value="Genomic_DNA"/>
</dbReference>
<gene>
    <name evidence="3" type="ORF">ACFP3M_01665</name>
</gene>
<keyword evidence="4" id="KW-1185">Reference proteome</keyword>
<accession>A0ABW1FC67</accession>
<protein>
    <submittedName>
        <fullName evidence="3">Amidase</fullName>
    </submittedName>
</protein>
<dbReference type="InterPro" id="IPR036928">
    <property type="entry name" value="AS_sf"/>
</dbReference>
<name>A0ABW1FC67_9ACTN</name>
<dbReference type="PANTHER" id="PTHR11895:SF7">
    <property type="entry name" value="GLUTAMYL-TRNA(GLN) AMIDOTRANSFERASE SUBUNIT A, MITOCHONDRIAL"/>
    <property type="match status" value="1"/>
</dbReference>
<dbReference type="Proteomes" id="UP001596241">
    <property type="component" value="Unassembled WGS sequence"/>
</dbReference>
<comment type="similarity">
    <text evidence="1">Belongs to the amidase family.</text>
</comment>
<reference evidence="4" key="1">
    <citation type="journal article" date="2019" name="Int. J. Syst. Evol. Microbiol.">
        <title>The Global Catalogue of Microorganisms (GCM) 10K type strain sequencing project: providing services to taxonomists for standard genome sequencing and annotation.</title>
        <authorList>
            <consortium name="The Broad Institute Genomics Platform"/>
            <consortium name="The Broad Institute Genome Sequencing Center for Infectious Disease"/>
            <person name="Wu L."/>
            <person name="Ma J."/>
        </authorList>
    </citation>
    <scope>NUCLEOTIDE SEQUENCE [LARGE SCALE GENOMIC DNA]</scope>
    <source>
        <strain evidence="4">CGMCC 1.15809</strain>
    </source>
</reference>
<evidence type="ECO:0000256" key="1">
    <source>
        <dbReference type="ARBA" id="ARBA00009199"/>
    </source>
</evidence>
<comment type="caution">
    <text evidence="3">The sequence shown here is derived from an EMBL/GenBank/DDBJ whole genome shotgun (WGS) entry which is preliminary data.</text>
</comment>
<organism evidence="3 4">
    <name type="scientific">Streptomyces ramulosus</name>
    <dbReference type="NCBI Taxonomy" id="47762"/>
    <lineage>
        <taxon>Bacteria</taxon>
        <taxon>Bacillati</taxon>
        <taxon>Actinomycetota</taxon>
        <taxon>Actinomycetes</taxon>
        <taxon>Kitasatosporales</taxon>
        <taxon>Streptomycetaceae</taxon>
        <taxon>Streptomyces</taxon>
    </lineage>
</organism>
<dbReference type="Gene3D" id="3.90.1300.10">
    <property type="entry name" value="Amidase signature (AS) domain"/>
    <property type="match status" value="1"/>
</dbReference>
<dbReference type="RefSeq" id="WP_345081572.1">
    <property type="nucleotide sequence ID" value="NZ_BAAAWG010000006.1"/>
</dbReference>